<reference evidence="3 4" key="1">
    <citation type="submission" date="2020-10" db="EMBL/GenBank/DDBJ databases">
        <title>Sequencing the genomes of 1000 actinobacteria strains.</title>
        <authorList>
            <person name="Klenk H.-P."/>
        </authorList>
    </citation>
    <scope>NUCLEOTIDE SEQUENCE [LARGE SCALE GENOMIC DNA]</scope>
    <source>
        <strain evidence="3 4">DSM 15474</strain>
    </source>
</reference>
<feature type="transmembrane region" description="Helical" evidence="2">
    <location>
        <begin position="35"/>
        <end position="54"/>
    </location>
</feature>
<organism evidence="3 4">
    <name type="scientific">Nesterenkonia halotolerans</name>
    <dbReference type="NCBI Taxonomy" id="225325"/>
    <lineage>
        <taxon>Bacteria</taxon>
        <taxon>Bacillati</taxon>
        <taxon>Actinomycetota</taxon>
        <taxon>Actinomycetes</taxon>
        <taxon>Micrococcales</taxon>
        <taxon>Micrococcaceae</taxon>
        <taxon>Nesterenkonia</taxon>
    </lineage>
</organism>
<feature type="compositionally biased region" description="Basic and acidic residues" evidence="1">
    <location>
        <begin position="113"/>
        <end position="126"/>
    </location>
</feature>
<accession>A0ABR9J4M6</accession>
<gene>
    <name evidence="3" type="ORF">H4W26_000688</name>
</gene>
<evidence type="ECO:0000313" key="3">
    <source>
        <dbReference type="EMBL" id="MBE1513933.1"/>
    </source>
</evidence>
<proteinExistence type="predicted"/>
<comment type="caution">
    <text evidence="3">The sequence shown here is derived from an EMBL/GenBank/DDBJ whole genome shotgun (WGS) entry which is preliminary data.</text>
</comment>
<dbReference type="InterPro" id="IPR046550">
    <property type="entry name" value="DUF6704"/>
</dbReference>
<feature type="transmembrane region" description="Helical" evidence="2">
    <location>
        <begin position="60"/>
        <end position="79"/>
    </location>
</feature>
<keyword evidence="2" id="KW-1133">Transmembrane helix</keyword>
<evidence type="ECO:0000256" key="2">
    <source>
        <dbReference type="SAM" id="Phobius"/>
    </source>
</evidence>
<protein>
    <submittedName>
        <fullName evidence="3">Uncharacterized protein</fullName>
    </submittedName>
</protein>
<dbReference type="Proteomes" id="UP000636579">
    <property type="component" value="Unassembled WGS sequence"/>
</dbReference>
<evidence type="ECO:0000313" key="4">
    <source>
        <dbReference type="Proteomes" id="UP000636579"/>
    </source>
</evidence>
<dbReference type="RefSeq" id="WP_192590748.1">
    <property type="nucleotide sequence ID" value="NZ_JADBEE010000001.1"/>
</dbReference>
<dbReference type="EMBL" id="JADBEE010000001">
    <property type="protein sequence ID" value="MBE1513933.1"/>
    <property type="molecule type" value="Genomic_DNA"/>
</dbReference>
<evidence type="ECO:0000256" key="1">
    <source>
        <dbReference type="SAM" id="MobiDB-lite"/>
    </source>
</evidence>
<sequence length="126" mass="13609">MSTTSALRDTEPAPGEKVDDEYIHHDHIGHGSTPAAWSLSICIMVGSIIAGIGMVTQVWVLVWISILFLPLAIVLGLVLKAKGYGVEMDAKKVISEHESARDHQGPANADNSRSSKDKRRPETAAH</sequence>
<name>A0ABR9J4M6_9MICC</name>
<keyword evidence="2" id="KW-0812">Transmembrane</keyword>
<feature type="region of interest" description="Disordered" evidence="1">
    <location>
        <begin position="95"/>
        <end position="126"/>
    </location>
</feature>
<dbReference type="Pfam" id="PF20447">
    <property type="entry name" value="DUF6704"/>
    <property type="match status" value="1"/>
</dbReference>
<dbReference type="NCBIfam" id="NF041681">
    <property type="entry name" value="HGxxPAAW"/>
    <property type="match status" value="1"/>
</dbReference>
<keyword evidence="4" id="KW-1185">Reference proteome</keyword>
<keyword evidence="2" id="KW-0472">Membrane</keyword>
<feature type="compositionally biased region" description="Basic and acidic residues" evidence="1">
    <location>
        <begin position="95"/>
        <end position="104"/>
    </location>
</feature>